<organism evidence="1 2">
    <name type="scientific">Rhododendron molle</name>
    <name type="common">Chinese azalea</name>
    <name type="synonym">Azalea mollis</name>
    <dbReference type="NCBI Taxonomy" id="49168"/>
    <lineage>
        <taxon>Eukaryota</taxon>
        <taxon>Viridiplantae</taxon>
        <taxon>Streptophyta</taxon>
        <taxon>Embryophyta</taxon>
        <taxon>Tracheophyta</taxon>
        <taxon>Spermatophyta</taxon>
        <taxon>Magnoliopsida</taxon>
        <taxon>eudicotyledons</taxon>
        <taxon>Gunneridae</taxon>
        <taxon>Pentapetalae</taxon>
        <taxon>asterids</taxon>
        <taxon>Ericales</taxon>
        <taxon>Ericaceae</taxon>
        <taxon>Ericoideae</taxon>
        <taxon>Rhodoreae</taxon>
        <taxon>Rhododendron</taxon>
    </lineage>
</organism>
<comment type="caution">
    <text evidence="1">The sequence shown here is derived from an EMBL/GenBank/DDBJ whole genome shotgun (WGS) entry which is preliminary data.</text>
</comment>
<gene>
    <name evidence="1" type="ORF">RHMOL_Rhmol12G0038600</name>
</gene>
<keyword evidence="2" id="KW-1185">Reference proteome</keyword>
<name>A0ACC0LED9_RHOML</name>
<evidence type="ECO:0000313" key="1">
    <source>
        <dbReference type="EMBL" id="KAI8526950.1"/>
    </source>
</evidence>
<evidence type="ECO:0000313" key="2">
    <source>
        <dbReference type="Proteomes" id="UP001062846"/>
    </source>
</evidence>
<reference evidence="1" key="1">
    <citation type="submission" date="2022-02" db="EMBL/GenBank/DDBJ databases">
        <title>Plant Genome Project.</title>
        <authorList>
            <person name="Zhang R.-G."/>
        </authorList>
    </citation>
    <scope>NUCLEOTIDE SEQUENCE</scope>
    <source>
        <strain evidence="1">AT1</strain>
    </source>
</reference>
<protein>
    <submittedName>
        <fullName evidence="1">Uncharacterized protein</fullName>
    </submittedName>
</protein>
<proteinExistence type="predicted"/>
<accession>A0ACC0LED9</accession>
<dbReference type="Proteomes" id="UP001062846">
    <property type="component" value="Chromosome 12"/>
</dbReference>
<sequence length="2152" mass="238843">MSENYDSGAVENGGDETGSPGGAGGFVTVEPVEVIGMVNGTVDQEPSSLQVDHVYLSNGVLLTGDDSAENVPSDVGVIEDGGKEEMFVDCPDELILSDNREAMAIPEMQESSEEKDDMQDTGVHASANGRQEYKEDRDALLKELANLQHQLKALTGQHSSLEENTSALVDRVNEEEMGDVEKKISLSDSPLHDMMNECSNLVQNALDVRLQRDEMIRELKTMLSMKGQEIEDLHAKVHDEQYHVEAIADRMLASLGMAVTEENLLDDSVSGKMSHVEKNTYLLIENYNYFLSEIYILQQCLTEARPDLSVQNDFGTTFLATRDVLLEHKRKEVDLSQKLSNLEDEIKKLVEQLDKSKEMVKLANGDVEKFRAELEHEKSKYANTKEKLSLAVTKGKALVQQRDSLKLSLAEKTSELERCLAELQEKSDSLVASEMSKEELVRTEILAASLQEALSQRNTILARCEEILSETAVSQELQSADITDRIRWLADERNRLKGVTVEYDKLINALSVIDIPENVSSSDLESRVNWIVQSFFQTKEEANRLQDQISEVSGAARNEIERLTASLLAEQQEKIYIQEELKDLSHKYDKIVDRECHVSLEKNRMVSMLLEASGIPMDCQEDSDKPSSDVAVLIERCIGKVKKPSSASSGPSGLEAEVFETIQTLLYVKDQELMLCEKLLEEDVLLRSKFNTLSDKLRNMSQEIEALKDEKNAMQKDLERSEDKSALLREKLSMAVKKGKGLVQERENLKKNLDEKTAEIDKLKLELQQQESALGDFRDQISILSTDVEVIPKLESDLTSMKDQKDQLEQFLVESNNLLQRVMESIDGIVLPIDSTFEEPAQKLQWLAGYLNECQVAKKHTDQELEKLKVESAALSNEIAEAYVAKKSLEEALSLAENNISQLAEEKRELEVDKTYGEQELQKALEEASAQAGKFAEACSTRKSLEDALSEAEDKISDLMNEKEEAHHSRASAETELKKVKEEVLIQTGKLTEAYGTIKSLEDALSQVETNVALLSEENNNVQVGRTNLENEMKKLKEEADSQSIKLTDSYSTIKLLEAALLKAENNVSELVGEKEKAGEEIVALNTKLNACMEELAGTTGSLDSRSLELSSHLNSLQLLLKDDNLLSLLKRSFELKLERLRDMDVLLEDMKNHYFEMQSEPLQSYPAVTKEDSDFSKFAAGLDNLANGDVNKGHANAEDGDSLESYFSKTVEGFHLRNKILADNVEGCSAFMDEFIAALLTKLLATRDGLMLKGDQIISLKQKVDNLEMVRQAQESKIVILENDISILLSACTDATNKLEDEIENNPVEVSSVPEMREVSGDAVAEHQTTLDNIKYLTTAKNLSLAARKVGHLIKQFGNIRNESADAIKEFENNLTETRISLENAIEERDLNQSRISKLESDVEALQKSYQEVRFQVEDYEAKEDKMNDKEAEISSLRNALSTKEKEAEEAFMSASQVKSLYDKVNDLEVPFAEFKVGDTDFHNSDHAKKLFYIIDVVTPMLHHMNSLSHEKEELQSTLVKQVQEIEHLKEKVEQQNLDKQDYENMKNELFELEFTLESIIRKLGGNDLVEDPKTIGVRGFIPVLEKLVMAVILESENSKSKAQELSAKLLGSQKVVDELSNKVKFLEDSKQGRSVSPEVARETSIFEASSLPTRSEITEIEDAGPIAKKAVAPAAFAPHARTLRKGSNDHLAIDIDSESDRLIKNKETDEDKGVISEGSTDGIGKALALELVSKGLGLILVGRDPLKLKATCQQIREESGGNVSVRIIVIDFSKLGGDEIAKKVEEGIAGLDVGILINNAGLSYPFPRFLHEVDLEMAESIVAVNVVGTTWVTKAVLPGMLKRKKGAIVNIGSGSSVAVSSYPLFTIYAATKAFIAMLSRSISLEYKQHGIDIQCQVETNVSLLSEENNNVQVGRTNLENEMKKLKEEADSQSIELTDSYSTIKLLEDGLLKAENSPVEVSSVPEMREVSGDAVAEHQTTLDNIKYGSWALITGSANGIGKALALELASKGLGLVLVDLDSLKLKALVSKSEKKTVEMLRLIKTIVIDFSKLGGDEIAKKVEEGIAGLDVGILINNAGLSYPFPRFLHEVDLEMAESIVRVNVVGTTWVTKAVFPGMLKRKEGAIVNIGSGSSVAVPSYPLFTIYAATKA</sequence>
<dbReference type="EMBL" id="CM046399">
    <property type="protein sequence ID" value="KAI8526950.1"/>
    <property type="molecule type" value="Genomic_DNA"/>
</dbReference>